<proteinExistence type="predicted"/>
<keyword evidence="1" id="KW-1133">Transmembrane helix</keyword>
<evidence type="ECO:0000313" key="3">
    <source>
        <dbReference type="EMBL" id="GAA0370065.1"/>
    </source>
</evidence>
<dbReference type="Proteomes" id="UP001501166">
    <property type="component" value="Unassembled WGS sequence"/>
</dbReference>
<keyword evidence="1" id="KW-0812">Transmembrane</keyword>
<gene>
    <name evidence="3" type="ORF">GCM10008932_22030</name>
</gene>
<dbReference type="EMBL" id="BAAACW010000145">
    <property type="protein sequence ID" value="GAA0370065.1"/>
    <property type="molecule type" value="Genomic_DNA"/>
</dbReference>
<feature type="domain" description="Transcobalamin-like C-terminal" evidence="2">
    <location>
        <begin position="64"/>
        <end position="128"/>
    </location>
</feature>
<protein>
    <recommendedName>
        <fullName evidence="2">Transcobalamin-like C-terminal domain-containing protein</fullName>
    </recommendedName>
</protein>
<dbReference type="Pfam" id="PF14478">
    <property type="entry name" value="DUF4430"/>
    <property type="match status" value="1"/>
</dbReference>
<evidence type="ECO:0000256" key="1">
    <source>
        <dbReference type="SAM" id="Phobius"/>
    </source>
</evidence>
<dbReference type="RefSeq" id="WP_343756624.1">
    <property type="nucleotide sequence ID" value="NZ_BAAACW010000145.1"/>
</dbReference>
<accession>A0ABN0XQI6</accession>
<evidence type="ECO:0000313" key="4">
    <source>
        <dbReference type="Proteomes" id="UP001501166"/>
    </source>
</evidence>
<evidence type="ECO:0000259" key="2">
    <source>
        <dbReference type="Pfam" id="PF14478"/>
    </source>
</evidence>
<organism evidence="3 4">
    <name type="scientific">Alkalibacterium iburiense</name>
    <dbReference type="NCBI Taxonomy" id="290589"/>
    <lineage>
        <taxon>Bacteria</taxon>
        <taxon>Bacillati</taxon>
        <taxon>Bacillota</taxon>
        <taxon>Bacilli</taxon>
        <taxon>Lactobacillales</taxon>
        <taxon>Carnobacteriaceae</taxon>
        <taxon>Alkalibacterium</taxon>
    </lineage>
</organism>
<sequence>MNKKQKYLVGIVAAVVLVVIGLVLVGVFSNGSGESSDADKEVTIVITTAEEELANETVGASSEETLMEIMDNHFDMAVSDEGFVESIEGVEQNTDEGLFWVFEVNDEMVTVGAEEFVPEDQDTITWELMAF</sequence>
<comment type="caution">
    <text evidence="3">The sequence shown here is derived from an EMBL/GenBank/DDBJ whole genome shotgun (WGS) entry which is preliminary data.</text>
</comment>
<reference evidence="3 4" key="1">
    <citation type="journal article" date="2019" name="Int. J. Syst. Evol. Microbiol.">
        <title>The Global Catalogue of Microorganisms (GCM) 10K type strain sequencing project: providing services to taxonomists for standard genome sequencing and annotation.</title>
        <authorList>
            <consortium name="The Broad Institute Genomics Platform"/>
            <consortium name="The Broad Institute Genome Sequencing Center for Infectious Disease"/>
            <person name="Wu L."/>
            <person name="Ma J."/>
        </authorList>
    </citation>
    <scope>NUCLEOTIDE SEQUENCE [LARGE SCALE GENOMIC DNA]</scope>
    <source>
        <strain evidence="3 4">JCM 12662</strain>
    </source>
</reference>
<keyword evidence="1" id="KW-0472">Membrane</keyword>
<dbReference type="Gene3D" id="2.170.130.30">
    <property type="match status" value="1"/>
</dbReference>
<name>A0ABN0XQI6_9LACT</name>
<keyword evidence="4" id="KW-1185">Reference proteome</keyword>
<feature type="transmembrane region" description="Helical" evidence="1">
    <location>
        <begin position="7"/>
        <end position="28"/>
    </location>
</feature>
<dbReference type="InterPro" id="IPR027954">
    <property type="entry name" value="Transcobalamin-like_C"/>
</dbReference>